<dbReference type="InterPro" id="IPR058120">
    <property type="entry name" value="MADS7"/>
</dbReference>
<gene>
    <name evidence="1" type="ORF">ACFP4F_29010</name>
</gene>
<dbReference type="Pfam" id="PF26611">
    <property type="entry name" value="MAD7"/>
    <property type="match status" value="1"/>
</dbReference>
<comment type="caution">
    <text evidence="1">The sequence shown here is derived from an EMBL/GenBank/DDBJ whole genome shotgun (WGS) entry which is preliminary data.</text>
</comment>
<dbReference type="RefSeq" id="WP_031066380.1">
    <property type="nucleotide sequence ID" value="NZ_JBHSPX010000008.1"/>
</dbReference>
<dbReference type="EMBL" id="JBHSPX010000008">
    <property type="protein sequence ID" value="MFC6066561.1"/>
    <property type="molecule type" value="Genomic_DNA"/>
</dbReference>
<sequence length="555" mass="62907">MALTGALGTFTHPGVSRIDYKALDMDRVLTALLARLWHGGMPSKISRTWNLEVDVFVKLFLGNPEVFDGFDRETTTRWASTHLLDLVNRGKPTEAVAAPRPLHGFTYRFRNSRKSRPYGADEQLYEMLAEDEGALKGLREFFFSDVDRSTGDITPGPGTDVETQALLHLVQRAGRQMQDRADTSRPRTPYTPLCAEPARQLCQDVMRLLYHQDHMPRTVLVDYLKILFAFHLSLYHLRMMKLLPAVFEAGAGSASCRGGHSGGPGTDRCPHRPRLFLDVEGVPGTPAAELAERSAEIWYRRVPRFVQATYQVKKLDEFSAHLVRHTTKLSYPPGRNYFTPEEVLQRLGKSYTKERDAFFLQRVTRVRDEEKDLPPELKQITQLGLSAFDEYIEMLMHYKGRHYRNYFIECLDTMLLKHRPGALIAQPRGGRTGGKSVARRFVLDARLLEVLLQVSLLREGDDGTGNLQTSPMRVDEFLTLLRERYGLHIDQLPDTDGFSGAHLDDQAALRANAAAFLDRLREIGYYQDMSDAYLTQTITPRYSIGTEATTGAAPR</sequence>
<dbReference type="NCBIfam" id="NF047733">
    <property type="entry name" value="antiphage_MADS7"/>
    <property type="match status" value="1"/>
</dbReference>
<protein>
    <recommendedName>
        <fullName evidence="3">Restriction endonuclease</fullName>
    </recommendedName>
</protein>
<organism evidence="1 2">
    <name type="scientific">Streptomyces ochraceiscleroticus</name>
    <dbReference type="NCBI Taxonomy" id="47761"/>
    <lineage>
        <taxon>Bacteria</taxon>
        <taxon>Bacillati</taxon>
        <taxon>Actinomycetota</taxon>
        <taxon>Actinomycetes</taxon>
        <taxon>Kitasatosporales</taxon>
        <taxon>Streptomycetaceae</taxon>
        <taxon>Streptomyces</taxon>
    </lineage>
</organism>
<reference evidence="2" key="1">
    <citation type="journal article" date="2019" name="Int. J. Syst. Evol. Microbiol.">
        <title>The Global Catalogue of Microorganisms (GCM) 10K type strain sequencing project: providing services to taxonomists for standard genome sequencing and annotation.</title>
        <authorList>
            <consortium name="The Broad Institute Genomics Platform"/>
            <consortium name="The Broad Institute Genome Sequencing Center for Infectious Disease"/>
            <person name="Wu L."/>
            <person name="Ma J."/>
        </authorList>
    </citation>
    <scope>NUCLEOTIDE SEQUENCE [LARGE SCALE GENOMIC DNA]</scope>
    <source>
        <strain evidence="2">CGMCC 1.15180</strain>
    </source>
</reference>
<proteinExistence type="predicted"/>
<evidence type="ECO:0000313" key="1">
    <source>
        <dbReference type="EMBL" id="MFC6066561.1"/>
    </source>
</evidence>
<name>A0ABW1MSD6_9ACTN</name>
<evidence type="ECO:0008006" key="3">
    <source>
        <dbReference type="Google" id="ProtNLM"/>
    </source>
</evidence>
<accession>A0ABW1MSD6</accession>
<evidence type="ECO:0000313" key="2">
    <source>
        <dbReference type="Proteomes" id="UP001596139"/>
    </source>
</evidence>
<dbReference type="Proteomes" id="UP001596139">
    <property type="component" value="Unassembled WGS sequence"/>
</dbReference>
<keyword evidence="2" id="KW-1185">Reference proteome</keyword>